<feature type="transmembrane region" description="Helical" evidence="1">
    <location>
        <begin position="170"/>
        <end position="191"/>
    </location>
</feature>
<organism evidence="3 4">
    <name type="scientific">Allomeiothermus silvanus (strain ATCC 700542 / DSM 9946 / NBRC 106475 / NCIMB 13440 / VI-R2)</name>
    <name type="common">Thermus silvanus</name>
    <dbReference type="NCBI Taxonomy" id="526227"/>
    <lineage>
        <taxon>Bacteria</taxon>
        <taxon>Thermotogati</taxon>
        <taxon>Deinococcota</taxon>
        <taxon>Deinococci</taxon>
        <taxon>Thermales</taxon>
        <taxon>Thermaceae</taxon>
        <taxon>Allomeiothermus</taxon>
    </lineage>
</organism>
<dbReference type="EMBL" id="CP002042">
    <property type="protein sequence ID" value="ADH64806.1"/>
    <property type="molecule type" value="Genomic_DNA"/>
</dbReference>
<proteinExistence type="predicted"/>
<dbReference type="KEGG" id="msv:Mesil_2968"/>
<feature type="transmembrane region" description="Helical" evidence="1">
    <location>
        <begin position="74"/>
        <end position="92"/>
    </location>
</feature>
<name>D7BDI6_ALLS1</name>
<gene>
    <name evidence="3" type="ordered locus">Mesil_2968</name>
</gene>
<dbReference type="HOGENOM" id="CLU_071482_0_0_0"/>
<dbReference type="GO" id="GO:0080120">
    <property type="term" value="P:CAAX-box protein maturation"/>
    <property type="evidence" value="ECO:0007669"/>
    <property type="project" value="UniProtKB-ARBA"/>
</dbReference>
<feature type="transmembrane region" description="Helical" evidence="1">
    <location>
        <begin position="26"/>
        <end position="42"/>
    </location>
</feature>
<feature type="transmembrane region" description="Helical" evidence="1">
    <location>
        <begin position="197"/>
        <end position="216"/>
    </location>
</feature>
<keyword evidence="1" id="KW-1133">Transmembrane helix</keyword>
<feature type="transmembrane region" description="Helical" evidence="1">
    <location>
        <begin position="144"/>
        <end position="163"/>
    </location>
</feature>
<dbReference type="Proteomes" id="UP000001916">
    <property type="component" value="Chromosome"/>
</dbReference>
<keyword evidence="1" id="KW-0812">Transmembrane</keyword>
<sequence>MVWCYLGILLFAEVLAAGAYPAVSLAVHVALAVTLLVHSAFSKESLGRLYAALALAPLLRVVSLSIPALLADPVYQYAVVNIPLILASLVAARQLGYTWGEVGLNLRGFWVQIPVAALGPLLGWLERLVIQPTPLVASLEPSTLIWPVLSLILFTGFSEELLFRGLMQRAAIGALGPTQGICYVALVSGVLHLGWHSFPDVLFAVAIGLIFGWIVYRTGSILGVALAHGIANVFLFIVLPLLVR</sequence>
<feature type="transmembrane region" description="Helical" evidence="1">
    <location>
        <begin position="223"/>
        <end position="243"/>
    </location>
</feature>
<protein>
    <submittedName>
        <fullName evidence="3">Abortive infection protein</fullName>
    </submittedName>
</protein>
<dbReference type="MEROPS" id="G05.A04"/>
<dbReference type="GO" id="GO:0004175">
    <property type="term" value="F:endopeptidase activity"/>
    <property type="evidence" value="ECO:0007669"/>
    <property type="project" value="UniProtKB-ARBA"/>
</dbReference>
<evidence type="ECO:0000256" key="1">
    <source>
        <dbReference type="SAM" id="Phobius"/>
    </source>
</evidence>
<keyword evidence="1" id="KW-0472">Membrane</keyword>
<dbReference type="AlphaFoldDB" id="D7BDI6"/>
<dbReference type="InterPro" id="IPR003675">
    <property type="entry name" value="Rce1/LyrA-like_dom"/>
</dbReference>
<accession>D7BDI6</accession>
<dbReference type="eggNOG" id="COG1266">
    <property type="taxonomic scope" value="Bacteria"/>
</dbReference>
<evidence type="ECO:0000259" key="2">
    <source>
        <dbReference type="Pfam" id="PF02517"/>
    </source>
</evidence>
<reference evidence="3 4" key="1">
    <citation type="journal article" date="2010" name="Stand. Genomic Sci.">
        <title>Complete genome sequence of Meiothermus silvanus type strain (VI-R2).</title>
        <authorList>
            <person name="Sikorski J."/>
            <person name="Tindall B.J."/>
            <person name="Lowry S."/>
            <person name="Lucas S."/>
            <person name="Nolan M."/>
            <person name="Copeland A."/>
            <person name="Glavina Del Rio T."/>
            <person name="Tice H."/>
            <person name="Cheng J.F."/>
            <person name="Han C."/>
            <person name="Pitluck S."/>
            <person name="Liolios K."/>
            <person name="Ivanova N."/>
            <person name="Mavromatis K."/>
            <person name="Mikhailova N."/>
            <person name="Pati A."/>
            <person name="Goodwin L."/>
            <person name="Chen A."/>
            <person name="Palaniappan K."/>
            <person name="Land M."/>
            <person name="Hauser L."/>
            <person name="Chang Y.J."/>
            <person name="Jeffries C.D."/>
            <person name="Rohde M."/>
            <person name="Goker M."/>
            <person name="Woyke T."/>
            <person name="Bristow J."/>
            <person name="Eisen J.A."/>
            <person name="Markowitz V."/>
            <person name="Hugenholtz P."/>
            <person name="Kyrpides N.C."/>
            <person name="Klenk H.P."/>
            <person name="Lapidus A."/>
        </authorList>
    </citation>
    <scope>NUCLEOTIDE SEQUENCE [LARGE SCALE GENOMIC DNA]</scope>
    <source>
        <strain evidence="4">ATCC 700542 / DSM 9946 / VI-R2</strain>
    </source>
</reference>
<dbReference type="Pfam" id="PF02517">
    <property type="entry name" value="Rce1-like"/>
    <property type="match status" value="1"/>
</dbReference>
<dbReference type="STRING" id="526227.Mesil_2968"/>
<feature type="transmembrane region" description="Helical" evidence="1">
    <location>
        <begin position="49"/>
        <end position="68"/>
    </location>
</feature>
<feature type="domain" description="CAAX prenyl protease 2/Lysostaphin resistance protein A-like" evidence="2">
    <location>
        <begin position="142"/>
        <end position="234"/>
    </location>
</feature>
<evidence type="ECO:0000313" key="4">
    <source>
        <dbReference type="Proteomes" id="UP000001916"/>
    </source>
</evidence>
<keyword evidence="4" id="KW-1185">Reference proteome</keyword>
<evidence type="ECO:0000313" key="3">
    <source>
        <dbReference type="EMBL" id="ADH64806.1"/>
    </source>
</evidence>
<feature type="transmembrane region" description="Helical" evidence="1">
    <location>
        <begin position="104"/>
        <end position="124"/>
    </location>
</feature>